<keyword evidence="2" id="KW-0815">Transposition</keyword>
<dbReference type="STRING" id="994479.GCA_000194155_03667"/>
<keyword evidence="11" id="KW-1185">Reference proteome</keyword>
<dbReference type="InterPro" id="IPR051491">
    <property type="entry name" value="Recombinase/Transposase-rel"/>
</dbReference>
<dbReference type="RefSeq" id="WP_010696946.1">
    <property type="nucleotide sequence ID" value="NZ_CP061007.1"/>
</dbReference>
<dbReference type="InterPro" id="IPR021027">
    <property type="entry name" value="Transposase_put_HTH"/>
</dbReference>
<evidence type="ECO:0000313" key="10">
    <source>
        <dbReference type="EMBL" id="PKW15788.1"/>
    </source>
</evidence>
<keyword evidence="5" id="KW-0238">DNA-binding</keyword>
<dbReference type="Pfam" id="PF07282">
    <property type="entry name" value="Cas12f1-like_TNB"/>
    <property type="match status" value="1"/>
</dbReference>
<evidence type="ECO:0000259" key="7">
    <source>
        <dbReference type="Pfam" id="PF01385"/>
    </source>
</evidence>
<dbReference type="NCBIfam" id="NF040570">
    <property type="entry name" value="guided_TnpB"/>
    <property type="match status" value="1"/>
</dbReference>
<dbReference type="PANTHER" id="PTHR36172">
    <property type="match status" value="1"/>
</dbReference>
<evidence type="ECO:0000259" key="9">
    <source>
        <dbReference type="Pfam" id="PF12323"/>
    </source>
</evidence>
<dbReference type="OrthoDB" id="6230307at2"/>
<evidence type="ECO:0000256" key="5">
    <source>
        <dbReference type="ARBA" id="ARBA00023125"/>
    </source>
</evidence>
<evidence type="ECO:0000256" key="3">
    <source>
        <dbReference type="ARBA" id="ARBA00022723"/>
    </source>
</evidence>
<name>A0A2N3XYQ3_SACSN</name>
<evidence type="ECO:0000256" key="6">
    <source>
        <dbReference type="ARBA" id="ARBA00023172"/>
    </source>
</evidence>
<organism evidence="10 11">
    <name type="scientific">Saccharopolyspora spinosa</name>
    <dbReference type="NCBI Taxonomy" id="60894"/>
    <lineage>
        <taxon>Bacteria</taxon>
        <taxon>Bacillati</taxon>
        <taxon>Actinomycetota</taxon>
        <taxon>Actinomycetes</taxon>
        <taxon>Pseudonocardiales</taxon>
        <taxon>Pseudonocardiaceae</taxon>
        <taxon>Saccharopolyspora</taxon>
    </lineage>
</organism>
<evidence type="ECO:0000313" key="11">
    <source>
        <dbReference type="Proteomes" id="UP000233786"/>
    </source>
</evidence>
<evidence type="ECO:0000256" key="4">
    <source>
        <dbReference type="ARBA" id="ARBA00022833"/>
    </source>
</evidence>
<dbReference type="GO" id="GO:0003677">
    <property type="term" value="F:DNA binding"/>
    <property type="evidence" value="ECO:0007669"/>
    <property type="project" value="UniProtKB-KW"/>
</dbReference>
<evidence type="ECO:0000256" key="2">
    <source>
        <dbReference type="ARBA" id="ARBA00022578"/>
    </source>
</evidence>
<dbReference type="Proteomes" id="UP000233786">
    <property type="component" value="Unassembled WGS sequence"/>
</dbReference>
<comment type="caution">
    <text evidence="10">The sequence shown here is derived from an EMBL/GenBank/DDBJ whole genome shotgun (WGS) entry which is preliminary data.</text>
</comment>
<dbReference type="EMBL" id="PJNB01000001">
    <property type="protein sequence ID" value="PKW15788.1"/>
    <property type="molecule type" value="Genomic_DNA"/>
</dbReference>
<evidence type="ECO:0000259" key="8">
    <source>
        <dbReference type="Pfam" id="PF07282"/>
    </source>
</evidence>
<dbReference type="PANTHER" id="PTHR36172:SF1">
    <property type="entry name" value="RESOLVASE-RELATED"/>
    <property type="match status" value="1"/>
</dbReference>
<reference evidence="10" key="1">
    <citation type="submission" date="2017-12" db="EMBL/GenBank/DDBJ databases">
        <title>Sequencing the genomes of 1000 Actinobacteria strains.</title>
        <authorList>
            <person name="Klenk H.-P."/>
        </authorList>
    </citation>
    <scope>NUCLEOTIDE SEQUENCE [LARGE SCALE GENOMIC DNA]</scope>
    <source>
        <strain evidence="10">DSM 44228</strain>
    </source>
</reference>
<accession>A0A2N3XYQ3</accession>
<keyword evidence="4" id="KW-0862">Zinc</keyword>
<keyword evidence="3" id="KW-0479">Metal-binding</keyword>
<sequence length="405" mass="45541">MLTGRRYRLKLTTAQAAQCEEFGNICRAVWNTALEQRREYRRRGAWMNYHEQAGQLADAKTEHDWLKTAPSHILQQALKDLDRACRDHGTFRVKWRGKQRWNPSLRFPMGKLIEVERLNKRWGRAKLPKLGWVQFRMTRQLGGAVRSATVSRDGRDWFVSFLVDDGATTPQRHAAPHSGVGVDRGVAAAVATSDGKLIDRDFVSPGADERYRRLQQKLSRQKRGSANRKKTLGKMRRLKRRERDRRADFCSQVAAELTDRNALVVLEDLRTRNMTRSASGTAEEPGRNVAQKSGLNRAILDKGWHKLELALRNAARYTGSEIVKVPAAYTSQTCAVCRAVDPESRESQAVFRCTQCGHTAHADVNAAKNILAAGRAVTACGDLAVRRSVKQEPQPALALVGTPRL</sequence>
<feature type="domain" description="Probable transposase IS891/IS1136/IS1341" evidence="7">
    <location>
        <begin position="169"/>
        <end position="277"/>
    </location>
</feature>
<dbReference type="InterPro" id="IPR001959">
    <property type="entry name" value="Transposase"/>
</dbReference>
<feature type="domain" description="Transposase putative helix-turn-helix" evidence="9">
    <location>
        <begin position="1"/>
        <end position="43"/>
    </location>
</feature>
<dbReference type="InterPro" id="IPR010095">
    <property type="entry name" value="Cas12f1-like_TNB"/>
</dbReference>
<protein>
    <submittedName>
        <fullName evidence="10">Transposase</fullName>
    </submittedName>
</protein>
<dbReference type="Pfam" id="PF12323">
    <property type="entry name" value="HTH_OrfB_IS605"/>
    <property type="match status" value="1"/>
</dbReference>
<proteinExistence type="inferred from homology"/>
<gene>
    <name evidence="10" type="ORF">A8926_3550</name>
</gene>
<dbReference type="GO" id="GO:0032196">
    <property type="term" value="P:transposition"/>
    <property type="evidence" value="ECO:0007669"/>
    <property type="project" value="UniProtKB-KW"/>
</dbReference>
<comment type="similarity">
    <text evidence="1">In the C-terminal section; belongs to the transposase 35 family.</text>
</comment>
<keyword evidence="6" id="KW-0233">DNA recombination</keyword>
<dbReference type="GO" id="GO:0006310">
    <property type="term" value="P:DNA recombination"/>
    <property type="evidence" value="ECO:0007669"/>
    <property type="project" value="UniProtKB-KW"/>
</dbReference>
<dbReference type="Pfam" id="PF01385">
    <property type="entry name" value="OrfB_IS605"/>
    <property type="match status" value="1"/>
</dbReference>
<feature type="domain" description="Cas12f1-like TNB" evidence="8">
    <location>
        <begin position="304"/>
        <end position="370"/>
    </location>
</feature>
<dbReference type="GO" id="GO:0046872">
    <property type="term" value="F:metal ion binding"/>
    <property type="evidence" value="ECO:0007669"/>
    <property type="project" value="UniProtKB-KW"/>
</dbReference>
<evidence type="ECO:0000256" key="1">
    <source>
        <dbReference type="ARBA" id="ARBA00008761"/>
    </source>
</evidence>
<dbReference type="AlphaFoldDB" id="A0A2N3XYQ3"/>